<comment type="caution">
    <text evidence="3">The sequence shown here is derived from an EMBL/GenBank/DDBJ whole genome shotgun (WGS) entry which is preliminary data.</text>
</comment>
<dbReference type="AlphaFoldDB" id="A0AAE4QN21"/>
<feature type="transmembrane region" description="Helical" evidence="1">
    <location>
        <begin position="288"/>
        <end position="313"/>
    </location>
</feature>
<organism evidence="3 4">
    <name type="scientific">Leptospira ellisii</name>
    <dbReference type="NCBI Taxonomy" id="2023197"/>
    <lineage>
        <taxon>Bacteria</taxon>
        <taxon>Pseudomonadati</taxon>
        <taxon>Spirochaetota</taxon>
        <taxon>Spirochaetia</taxon>
        <taxon>Leptospirales</taxon>
        <taxon>Leptospiraceae</taxon>
        <taxon>Leptospira</taxon>
    </lineage>
</organism>
<evidence type="ECO:0000256" key="1">
    <source>
        <dbReference type="SAM" id="Phobius"/>
    </source>
</evidence>
<dbReference type="Pfam" id="PF08487">
    <property type="entry name" value="VIT"/>
    <property type="match status" value="1"/>
</dbReference>
<proteinExistence type="predicted"/>
<feature type="domain" description="VIT" evidence="2">
    <location>
        <begin position="448"/>
        <end position="591"/>
    </location>
</feature>
<feature type="transmembrane region" description="Helical" evidence="1">
    <location>
        <begin position="170"/>
        <end position="193"/>
    </location>
</feature>
<feature type="transmembrane region" description="Helical" evidence="1">
    <location>
        <begin position="124"/>
        <end position="150"/>
    </location>
</feature>
<feature type="transmembrane region" description="Helical" evidence="1">
    <location>
        <begin position="232"/>
        <end position="248"/>
    </location>
</feature>
<keyword evidence="1" id="KW-1133">Transmembrane helix</keyword>
<dbReference type="InterPro" id="IPR013694">
    <property type="entry name" value="VIT"/>
</dbReference>
<dbReference type="PROSITE" id="PS51468">
    <property type="entry name" value="VIT"/>
    <property type="match status" value="1"/>
</dbReference>
<feature type="transmembrane region" description="Helical" evidence="1">
    <location>
        <begin position="200"/>
        <end position="220"/>
    </location>
</feature>
<protein>
    <submittedName>
        <fullName evidence="3">XrtN system VIT domain-containing protein</fullName>
    </submittedName>
</protein>
<feature type="transmembrane region" description="Helical" evidence="1">
    <location>
        <begin position="325"/>
        <end position="347"/>
    </location>
</feature>
<reference evidence="3 4" key="1">
    <citation type="journal article" date="2018" name="Microb. Genom.">
        <title>Deciphering the unexplored Leptospira diversity from soils uncovers genomic evolution to virulence.</title>
        <authorList>
            <person name="Thibeaux R."/>
            <person name="Iraola G."/>
            <person name="Ferres I."/>
            <person name="Bierque E."/>
            <person name="Girault D."/>
            <person name="Soupe-Gilbert M.E."/>
            <person name="Picardeau M."/>
            <person name="Goarant C."/>
        </authorList>
    </citation>
    <scope>NUCLEOTIDE SEQUENCE [LARGE SCALE GENOMIC DNA]</scope>
    <source>
        <strain evidence="3 4">ATI7-C-A5</strain>
    </source>
</reference>
<accession>A0AAE4QN21</accession>
<dbReference type="NCBIfam" id="TIGR04477">
    <property type="entry name" value="sorted_by_XrtN"/>
    <property type="match status" value="1"/>
</dbReference>
<evidence type="ECO:0000313" key="4">
    <source>
        <dbReference type="Proteomes" id="UP000232122"/>
    </source>
</evidence>
<sequence length="982" mass="111569">MCGNSHRATYVGTPKRQLLIQKDRCSRGVGTPSAPLYDKNVVRTPNFAVFSVLQKKRNFICYSKYEFVGTSFVFGQALGCFIDRTRAADGSETFCYDSTNRKPQEKPMTIRDKFRNYFRREVKFFRWALPAFVWFLILIPSLIFTIALSYGIWTSGFLSFPTFFGVTSEILVYPFFVTVALLLLFLSCFLLYALFPNYKFFLAFTLVVSAICFATNSYVLNHEVFPPFTERTVWTLWISFTVLALSFWKERIPKTILLFFQPVLTLGMFLSFSFVLVLAPLMLFSWMLVWMAGLGFLPYGPLFAITAFGVSIYKIHVSLDEIGKKISIASVTASFILLFVYSAYYFAEWKHAETVLSKPEVTQEHNRVDEDLPEWVQKAARLRANHVTEMVLQPNRRSEIALFSAQNQFDPLACLASMGTHLFSRSSSERIPPEEAGKMLHLLFGRSYAYLDRLWSGNSLITTDLDSRIQIHPELRTSYTETTISVYNENSTSSRPLFGLGLPSSGTEEAIYTITVPEGSVCTKLSLWIDGEEREARLTFKSNARNAYEQIVGRERRDPSYVEWLDGNRLRLRVFPVTPENYRMVRIGIVSPLRSDGKNLSYERIRLEGPVDDFAEQNVNVDLFSKEPIELDSTGISLKEKTVSDSQVRQWTGDTGSRNWSFSFPATEPKGFVTASGMTYNVLPERKRSVEFKPDRIVVVLNSAFSRSRWKEIVSKLYDFKIPVVIVTNEWFQTADAAKAARYLDECEIPAFNLFPLNLNPDIAGKNPLWVVAGEKQSIPLGELRGSRRFKEIQTAASKRDAPWRIAFLNGKRSEYAASLIGLNEAVSIADDEEELIEALRSGRILLPVETEKLVALPYAGIALEKTNTRNPARPGSDLLFRMLIQRNIMKKLGKRFFDRDLDNGDLVEAARDAMAVTPVSTLIVLETEEDYRRFGIKAAKSALGQSKLETPGAVPEPEEWLLLACLTLGLVVYFRTKRAFA</sequence>
<evidence type="ECO:0000259" key="2">
    <source>
        <dbReference type="PROSITE" id="PS51468"/>
    </source>
</evidence>
<keyword evidence="1" id="KW-0472">Membrane</keyword>
<feature type="transmembrane region" description="Helical" evidence="1">
    <location>
        <begin position="255"/>
        <end position="282"/>
    </location>
</feature>
<name>A0AAE4QN21_9LEPT</name>
<evidence type="ECO:0000313" key="3">
    <source>
        <dbReference type="EMBL" id="MDV6236028.1"/>
    </source>
</evidence>
<dbReference type="InterPro" id="IPR031005">
    <property type="entry name" value="Sorted_by_XrtN"/>
</dbReference>
<keyword evidence="4" id="KW-1185">Reference proteome</keyword>
<dbReference type="RefSeq" id="WP_243399327.1">
    <property type="nucleotide sequence ID" value="NZ_NPEF02000011.1"/>
</dbReference>
<keyword evidence="1" id="KW-0812">Transmembrane</keyword>
<dbReference type="EMBL" id="NPEF02000011">
    <property type="protein sequence ID" value="MDV6236028.1"/>
    <property type="molecule type" value="Genomic_DNA"/>
</dbReference>
<dbReference type="Proteomes" id="UP000232122">
    <property type="component" value="Unassembled WGS sequence"/>
</dbReference>
<gene>
    <name evidence="3" type="ORF">CH379_010380</name>
</gene>